<dbReference type="SUPFAM" id="SSF50324">
    <property type="entry name" value="Inorganic pyrophosphatase"/>
    <property type="match status" value="1"/>
</dbReference>
<reference evidence="1 2" key="1">
    <citation type="submission" date="2020-04" db="EMBL/GenBank/DDBJ databases">
        <title>Rhizobium sp. S-51 isolated from soil.</title>
        <authorList>
            <person name="Dahal R.H."/>
        </authorList>
    </citation>
    <scope>NUCLEOTIDE SEQUENCE [LARGE SCALE GENOMIC DNA]</scope>
    <source>
        <strain evidence="1 2">S-51</strain>
    </source>
</reference>
<dbReference type="InterPro" id="IPR036649">
    <property type="entry name" value="Pyrophosphatase_sf"/>
</dbReference>
<dbReference type="GO" id="GO:0000287">
    <property type="term" value="F:magnesium ion binding"/>
    <property type="evidence" value="ECO:0007669"/>
    <property type="project" value="InterPro"/>
</dbReference>
<name>A0A7Y0FWJ4_9HYPH</name>
<keyword evidence="2" id="KW-1185">Reference proteome</keyword>
<dbReference type="GO" id="GO:0006796">
    <property type="term" value="P:phosphate-containing compound metabolic process"/>
    <property type="evidence" value="ECO:0007669"/>
    <property type="project" value="InterPro"/>
</dbReference>
<dbReference type="GO" id="GO:0004427">
    <property type="term" value="F:inorganic diphosphate phosphatase activity"/>
    <property type="evidence" value="ECO:0007669"/>
    <property type="project" value="InterPro"/>
</dbReference>
<sequence>MTRPDDEAAFWQALDALVAGARPIIDRPKGSTHPRYPAIVYPLDYGYLDGTTAIDGQGVDLWRGSLDAGAIVGAVCTVDLTKKDTELKLLIGCTSAEMEIVAGFYNDSAAMKALLLRRRAVPVSTPALT</sequence>
<protein>
    <submittedName>
        <fullName evidence="1">Inorganic pyrophosphatase</fullName>
    </submittedName>
</protein>
<gene>
    <name evidence="1" type="ORF">HHL25_15730</name>
</gene>
<evidence type="ECO:0000313" key="1">
    <source>
        <dbReference type="EMBL" id="NML75583.1"/>
    </source>
</evidence>
<comment type="caution">
    <text evidence="1">The sequence shown here is derived from an EMBL/GenBank/DDBJ whole genome shotgun (WGS) entry which is preliminary data.</text>
</comment>
<accession>A0A7Y0FWJ4</accession>
<dbReference type="Proteomes" id="UP000541470">
    <property type="component" value="Unassembled WGS sequence"/>
</dbReference>
<organism evidence="1 2">
    <name type="scientific">Rhizobium terricola</name>
    <dbReference type="NCBI Taxonomy" id="2728849"/>
    <lineage>
        <taxon>Bacteria</taxon>
        <taxon>Pseudomonadati</taxon>
        <taxon>Pseudomonadota</taxon>
        <taxon>Alphaproteobacteria</taxon>
        <taxon>Hyphomicrobiales</taxon>
        <taxon>Rhizobiaceae</taxon>
        <taxon>Rhizobium/Agrobacterium group</taxon>
        <taxon>Rhizobium</taxon>
    </lineage>
</organism>
<dbReference type="RefSeq" id="WP_169593288.1">
    <property type="nucleotide sequence ID" value="NZ_JABBGK010000003.1"/>
</dbReference>
<dbReference type="EMBL" id="JABBGK010000003">
    <property type="protein sequence ID" value="NML75583.1"/>
    <property type="molecule type" value="Genomic_DNA"/>
</dbReference>
<dbReference type="GO" id="GO:0005737">
    <property type="term" value="C:cytoplasm"/>
    <property type="evidence" value="ECO:0007669"/>
    <property type="project" value="InterPro"/>
</dbReference>
<dbReference type="AlphaFoldDB" id="A0A7Y0FWJ4"/>
<evidence type="ECO:0000313" key="2">
    <source>
        <dbReference type="Proteomes" id="UP000541470"/>
    </source>
</evidence>
<proteinExistence type="predicted"/>